<dbReference type="GO" id="GO:0004519">
    <property type="term" value="F:endonuclease activity"/>
    <property type="evidence" value="ECO:0007669"/>
    <property type="project" value="UniProtKB-KW"/>
</dbReference>
<dbReference type="Proteomes" id="UP000560470">
    <property type="component" value="Unassembled WGS sequence"/>
</dbReference>
<evidence type="ECO:0000313" key="3">
    <source>
        <dbReference type="Proteomes" id="UP000560470"/>
    </source>
</evidence>
<dbReference type="EMBL" id="JACAOZ010000032">
    <property type="protein sequence ID" value="NVZ59533.1"/>
    <property type="molecule type" value="Genomic_DNA"/>
</dbReference>
<feature type="domain" description="HNH" evidence="1">
    <location>
        <begin position="207"/>
        <end position="263"/>
    </location>
</feature>
<dbReference type="InterPro" id="IPR002711">
    <property type="entry name" value="HNH"/>
</dbReference>
<keyword evidence="2" id="KW-0378">Hydrolase</keyword>
<comment type="caution">
    <text evidence="2">The sequence shown here is derived from an EMBL/GenBank/DDBJ whole genome shotgun (WGS) entry which is preliminary data.</text>
</comment>
<proteinExistence type="predicted"/>
<dbReference type="GO" id="GO:0003676">
    <property type="term" value="F:nucleic acid binding"/>
    <property type="evidence" value="ECO:0007669"/>
    <property type="project" value="InterPro"/>
</dbReference>
<dbReference type="GO" id="GO:0008270">
    <property type="term" value="F:zinc ion binding"/>
    <property type="evidence" value="ECO:0007669"/>
    <property type="project" value="InterPro"/>
</dbReference>
<reference evidence="2 3" key="1">
    <citation type="submission" date="2020-04" db="EMBL/GenBank/DDBJ databases">
        <title>Molecular characterization of pseudomonads from Agaricus bisporus reveal novel blotch 2 pathogens in Western Europe.</title>
        <authorList>
            <person name="Taparia T."/>
            <person name="Krijger M."/>
            <person name="Haynes E."/>
            <person name="Elpinstone J.G."/>
            <person name="Noble R."/>
            <person name="Van Der Wolf J."/>
        </authorList>
    </citation>
    <scope>NUCLEOTIDE SEQUENCE [LARGE SCALE GENOMIC DNA]</scope>
    <source>
        <strain evidence="2 3">B7002</strain>
    </source>
</reference>
<dbReference type="RefSeq" id="WP_177034791.1">
    <property type="nucleotide sequence ID" value="NZ_JACAOZ010000032.1"/>
</dbReference>
<keyword evidence="2" id="KW-0255">Endonuclease</keyword>
<evidence type="ECO:0000313" key="2">
    <source>
        <dbReference type="EMBL" id="NVZ59533.1"/>
    </source>
</evidence>
<accession>A0A7Y7RX12</accession>
<sequence>MEQSIAKNISTLLSVVESGNRYKLEHSYASGDLTGFHQWADGKPCEGAFLFIDQQNVGIWIVLIDWKENGNFYVVIFPQSRAGPIAEIHKTHGEGDEVVLSWKYSPTKRDSRNWERKQYFIEAFLSDVVTISIPSGSDEVDDFMSELFTLANSRQKADSLDPDRPSTRDGFPEGKMKQKLHFVRERNAELVRQAKLLALRMYGRLICECCGMDFQRVYGKIGANFIEAHHTKPVSTLHRDGENIQVQDLAMVCSNCHRMLHRRRPWLERHELNQLLDANHSLQGRHPELKC</sequence>
<protein>
    <submittedName>
        <fullName evidence="2">HNH endonuclease</fullName>
    </submittedName>
</protein>
<dbReference type="Pfam" id="PF01844">
    <property type="entry name" value="HNH"/>
    <property type="match status" value="1"/>
</dbReference>
<keyword evidence="2" id="KW-0540">Nuclease</keyword>
<dbReference type="AlphaFoldDB" id="A0A7Y7RX12"/>
<evidence type="ECO:0000259" key="1">
    <source>
        <dbReference type="Pfam" id="PF01844"/>
    </source>
</evidence>
<name>A0A7Y7RX12_9PSED</name>
<organism evidence="2 3">
    <name type="scientific">Pseudomonas edaphica</name>
    <dbReference type="NCBI Taxonomy" id="2006980"/>
    <lineage>
        <taxon>Bacteria</taxon>
        <taxon>Pseudomonadati</taxon>
        <taxon>Pseudomonadota</taxon>
        <taxon>Gammaproteobacteria</taxon>
        <taxon>Pseudomonadales</taxon>
        <taxon>Pseudomonadaceae</taxon>
        <taxon>Pseudomonas</taxon>
    </lineage>
</organism>
<gene>
    <name evidence="2" type="ORF">HX797_24985</name>
</gene>